<evidence type="ECO:0000259" key="12">
    <source>
        <dbReference type="PROSITE" id="PS51900"/>
    </source>
</evidence>
<organism evidence="13 14">
    <name type="scientific">Aureimonas altamirensis</name>
    <dbReference type="NCBI Taxonomy" id="370622"/>
    <lineage>
        <taxon>Bacteria</taxon>
        <taxon>Pseudomonadati</taxon>
        <taxon>Pseudomonadota</taxon>
        <taxon>Alphaproteobacteria</taxon>
        <taxon>Hyphomicrobiales</taxon>
        <taxon>Aurantimonadaceae</taxon>
        <taxon>Aureimonas</taxon>
    </lineage>
</organism>
<evidence type="ECO:0000259" key="11">
    <source>
        <dbReference type="PROSITE" id="PS51898"/>
    </source>
</evidence>
<feature type="domain" description="Tyr recombinase" evidence="11">
    <location>
        <begin position="102"/>
        <end position="294"/>
    </location>
</feature>
<dbReference type="PROSITE" id="PS51900">
    <property type="entry name" value="CB"/>
    <property type="match status" value="1"/>
</dbReference>
<evidence type="ECO:0000256" key="4">
    <source>
        <dbReference type="ARBA" id="ARBA00022829"/>
    </source>
</evidence>
<keyword evidence="4 9" id="KW-0159">Chromosome partition</keyword>
<dbReference type="AlphaFoldDB" id="A0A0B1Q8X5"/>
<dbReference type="GO" id="GO:0051301">
    <property type="term" value="P:cell division"/>
    <property type="evidence" value="ECO:0007669"/>
    <property type="project" value="UniProtKB-KW"/>
</dbReference>
<dbReference type="GO" id="GO:0007059">
    <property type="term" value="P:chromosome segregation"/>
    <property type="evidence" value="ECO:0007669"/>
    <property type="project" value="UniProtKB-UniRule"/>
</dbReference>
<evidence type="ECO:0000256" key="8">
    <source>
        <dbReference type="ARBA" id="ARBA00023306"/>
    </source>
</evidence>
<evidence type="ECO:0000256" key="10">
    <source>
        <dbReference type="SAM" id="MobiDB-lite"/>
    </source>
</evidence>
<dbReference type="PANTHER" id="PTHR30349:SF90">
    <property type="entry name" value="TYROSINE RECOMBINASE XERD"/>
    <property type="match status" value="1"/>
</dbReference>
<dbReference type="InterPro" id="IPR011010">
    <property type="entry name" value="DNA_brk_join_enz"/>
</dbReference>
<evidence type="ECO:0000256" key="6">
    <source>
        <dbReference type="ARBA" id="ARBA00023125"/>
    </source>
</evidence>
<keyword evidence="3 9" id="KW-0132">Cell division</keyword>
<keyword evidence="7 9" id="KW-0233">DNA recombination</keyword>
<comment type="similarity">
    <text evidence="9">Belongs to the 'phage' integrase family. XerC subfamily.</text>
</comment>
<dbReference type="GO" id="GO:0005737">
    <property type="term" value="C:cytoplasm"/>
    <property type="evidence" value="ECO:0007669"/>
    <property type="project" value="UniProtKB-SubCell"/>
</dbReference>
<dbReference type="STRING" id="370622.LA66_00850"/>
<dbReference type="InterPro" id="IPR023009">
    <property type="entry name" value="Tyrosine_recombinase_XerC/XerD"/>
</dbReference>
<comment type="caution">
    <text evidence="13">The sequence shown here is derived from an EMBL/GenBank/DDBJ whole genome shotgun (WGS) entry which is preliminary data.</text>
</comment>
<protein>
    <recommendedName>
        <fullName evidence="9">Tyrosine recombinase XerC</fullName>
    </recommendedName>
</protein>
<evidence type="ECO:0000256" key="3">
    <source>
        <dbReference type="ARBA" id="ARBA00022618"/>
    </source>
</evidence>
<proteinExistence type="inferred from homology"/>
<evidence type="ECO:0000313" key="14">
    <source>
        <dbReference type="Proteomes" id="UP000030826"/>
    </source>
</evidence>
<dbReference type="GO" id="GO:0003677">
    <property type="term" value="F:DNA binding"/>
    <property type="evidence" value="ECO:0007669"/>
    <property type="project" value="UniProtKB-UniRule"/>
</dbReference>
<dbReference type="SUPFAM" id="SSF56349">
    <property type="entry name" value="DNA breaking-rejoining enzymes"/>
    <property type="match status" value="1"/>
</dbReference>
<feature type="domain" description="Core-binding (CB)" evidence="12">
    <location>
        <begin position="1"/>
        <end position="81"/>
    </location>
</feature>
<evidence type="ECO:0000256" key="1">
    <source>
        <dbReference type="ARBA" id="ARBA00004496"/>
    </source>
</evidence>
<keyword evidence="6 9" id="KW-0238">DNA-binding</keyword>
<evidence type="ECO:0000256" key="2">
    <source>
        <dbReference type="ARBA" id="ARBA00022490"/>
    </source>
</evidence>
<keyword evidence="8 9" id="KW-0131">Cell cycle</keyword>
<feature type="active site" evidence="9">
    <location>
        <position position="246"/>
    </location>
</feature>
<dbReference type="NCBIfam" id="NF001399">
    <property type="entry name" value="PRK00283.1"/>
    <property type="match status" value="1"/>
</dbReference>
<dbReference type="InterPro" id="IPR013762">
    <property type="entry name" value="Integrase-like_cat_sf"/>
</dbReference>
<feature type="active site" evidence="9">
    <location>
        <position position="152"/>
    </location>
</feature>
<feature type="active site" evidence="9">
    <location>
        <position position="272"/>
    </location>
</feature>
<feature type="region of interest" description="Disordered" evidence="10">
    <location>
        <begin position="87"/>
        <end position="107"/>
    </location>
</feature>
<dbReference type="InterPro" id="IPR004107">
    <property type="entry name" value="Integrase_SAM-like_N"/>
</dbReference>
<feature type="active site" description="O-(3'-phospho-DNA)-tyrosine intermediate" evidence="9">
    <location>
        <position position="281"/>
    </location>
</feature>
<dbReference type="RefSeq" id="WP_039188066.1">
    <property type="nucleotide sequence ID" value="NZ_JRFJ01000001.1"/>
</dbReference>
<dbReference type="Pfam" id="PF02899">
    <property type="entry name" value="Phage_int_SAM_1"/>
    <property type="match status" value="1"/>
</dbReference>
<comment type="function">
    <text evidence="9">Site-specific tyrosine recombinase, which acts by catalyzing the cutting and rejoining of the recombining DNA molecules. The XerC-XerD complex is essential to convert dimers of the bacterial chromosome into monomers to permit their segregation at cell division. It also contributes to the segregational stability of plasmids.</text>
</comment>
<dbReference type="InterPro" id="IPR044068">
    <property type="entry name" value="CB"/>
</dbReference>
<evidence type="ECO:0000256" key="5">
    <source>
        <dbReference type="ARBA" id="ARBA00022908"/>
    </source>
</evidence>
<accession>A0A0B1Q8X5</accession>
<comment type="subcellular location">
    <subcellularLocation>
        <location evidence="1 9">Cytoplasm</location>
    </subcellularLocation>
</comment>
<dbReference type="Proteomes" id="UP000030826">
    <property type="component" value="Unassembled WGS sequence"/>
</dbReference>
<keyword evidence="5 9" id="KW-0229">DNA integration</keyword>
<dbReference type="InterPro" id="IPR010998">
    <property type="entry name" value="Integrase_recombinase_N"/>
</dbReference>
<name>A0A0B1Q8X5_9HYPH</name>
<sequence length="306" mass="33033">MSRAIDDFLEALAVERGASPNTLAAYRRDLTDISDRLAVRLEAAGADDLSALTDELARAGLAPATRRRRMAAMRQFFRFLYTEGRRADDPTGSLDAPRKARALPKSLSEDQAGRLLDRAEAEAMDTKLSPARRLRALRLHAFAETLYASGMRISELIGLPRSVLRAGGAAIMVRGKGGKDRLVPLGERAAEALAAFSAAAERTKGGSQWLFPALSASGHVTRQAVARELKGLAARAGLPPSIVSPHVLRHAFASHLLQNGADLRVVQELLGHADISTTEIYTHVLENRLVDLVTAHHPLSDAFEEG</sequence>
<dbReference type="PANTHER" id="PTHR30349">
    <property type="entry name" value="PHAGE INTEGRASE-RELATED"/>
    <property type="match status" value="1"/>
</dbReference>
<dbReference type="PROSITE" id="PS51898">
    <property type="entry name" value="TYR_RECOMBINASE"/>
    <property type="match status" value="1"/>
</dbReference>
<dbReference type="InterPro" id="IPR002104">
    <property type="entry name" value="Integrase_catalytic"/>
</dbReference>
<dbReference type="Gene3D" id="1.10.150.130">
    <property type="match status" value="1"/>
</dbReference>
<feature type="active site" evidence="9">
    <location>
        <position position="249"/>
    </location>
</feature>
<dbReference type="InterPro" id="IPR050090">
    <property type="entry name" value="Tyrosine_recombinase_XerCD"/>
</dbReference>
<comment type="subunit">
    <text evidence="9">Forms a cyclic heterotetrameric complex composed of two molecules of XerC and two molecules of XerD.</text>
</comment>
<keyword evidence="2 9" id="KW-0963">Cytoplasm</keyword>
<dbReference type="GO" id="GO:0009037">
    <property type="term" value="F:tyrosine-based site-specific recombinase activity"/>
    <property type="evidence" value="ECO:0007669"/>
    <property type="project" value="UniProtKB-UniRule"/>
</dbReference>
<reference evidence="13 14" key="1">
    <citation type="submission" date="2014-09" db="EMBL/GenBank/DDBJ databases">
        <title>Isolation and characterization of Aurantimonas altamirensis ON-56566 from clinical sample following a dog bite.</title>
        <authorList>
            <person name="Eshaghi A."/>
            <person name="Li A."/>
            <person name="Shahinas D."/>
            <person name="Bahn P."/>
            <person name="Kus J.V."/>
            <person name="Patel S.N."/>
        </authorList>
    </citation>
    <scope>NUCLEOTIDE SEQUENCE [LARGE SCALE GENOMIC DNA]</scope>
    <source>
        <strain evidence="13 14">ON-56566</strain>
    </source>
</reference>
<dbReference type="GO" id="GO:0006313">
    <property type="term" value="P:DNA transposition"/>
    <property type="evidence" value="ECO:0007669"/>
    <property type="project" value="UniProtKB-UniRule"/>
</dbReference>
<dbReference type="HAMAP" id="MF_01808">
    <property type="entry name" value="Recomb_XerC_XerD"/>
    <property type="match status" value="1"/>
</dbReference>
<gene>
    <name evidence="9" type="primary">xerC</name>
    <name evidence="13" type="ORF">LA66_00850</name>
</gene>
<evidence type="ECO:0000256" key="9">
    <source>
        <dbReference type="HAMAP-Rule" id="MF_01808"/>
    </source>
</evidence>
<dbReference type="EMBL" id="JRFJ01000001">
    <property type="protein sequence ID" value="KHJ55265.1"/>
    <property type="molecule type" value="Genomic_DNA"/>
</dbReference>
<dbReference type="OrthoDB" id="9801717at2"/>
<evidence type="ECO:0000313" key="13">
    <source>
        <dbReference type="EMBL" id="KHJ55265.1"/>
    </source>
</evidence>
<dbReference type="Pfam" id="PF00589">
    <property type="entry name" value="Phage_integrase"/>
    <property type="match status" value="1"/>
</dbReference>
<evidence type="ECO:0000256" key="7">
    <source>
        <dbReference type="ARBA" id="ARBA00023172"/>
    </source>
</evidence>
<feature type="active site" evidence="9">
    <location>
        <position position="176"/>
    </location>
</feature>
<dbReference type="Gene3D" id="1.10.443.10">
    <property type="entry name" value="Intergrase catalytic core"/>
    <property type="match status" value="1"/>
</dbReference>